<dbReference type="KEGG" id="hyj:FHG12_20445"/>
<dbReference type="RefSeq" id="WP_139517553.1">
    <property type="nucleotide sequence ID" value="NZ_CP040896.1"/>
</dbReference>
<comment type="catalytic activity">
    <reaction evidence="4">
        <text>[protein]-L-glutamate 5-O-methyl ester + H2O = L-glutamyl-[protein] + methanol + H(+)</text>
        <dbReference type="Rhea" id="RHEA:23236"/>
        <dbReference type="Rhea" id="RHEA-COMP:10208"/>
        <dbReference type="Rhea" id="RHEA-COMP:10311"/>
        <dbReference type="ChEBI" id="CHEBI:15377"/>
        <dbReference type="ChEBI" id="CHEBI:15378"/>
        <dbReference type="ChEBI" id="CHEBI:17790"/>
        <dbReference type="ChEBI" id="CHEBI:29973"/>
        <dbReference type="ChEBI" id="CHEBI:82795"/>
        <dbReference type="EC" id="3.1.1.61"/>
    </reaction>
</comment>
<evidence type="ECO:0000313" key="8">
    <source>
        <dbReference type="Proteomes" id="UP000305398"/>
    </source>
</evidence>
<dbReference type="GO" id="GO:0008984">
    <property type="term" value="F:protein-glutamate methylesterase activity"/>
    <property type="evidence" value="ECO:0007669"/>
    <property type="project" value="UniProtKB-EC"/>
</dbReference>
<dbReference type="EMBL" id="CP040896">
    <property type="protein sequence ID" value="QDA62322.1"/>
    <property type="molecule type" value="Genomic_DNA"/>
</dbReference>
<dbReference type="InterPro" id="IPR000673">
    <property type="entry name" value="Sig_transdc_resp-reg_Me-estase"/>
</dbReference>
<evidence type="ECO:0000256" key="5">
    <source>
        <dbReference type="PROSITE-ProRule" id="PRU00050"/>
    </source>
</evidence>
<feature type="domain" description="CheB-type methylesterase" evidence="6">
    <location>
        <begin position="150"/>
        <end position="337"/>
    </location>
</feature>
<feature type="active site" evidence="5">
    <location>
        <position position="186"/>
    </location>
</feature>
<dbReference type="EC" id="3.1.1.61" evidence="3"/>
<proteinExistence type="predicted"/>
<evidence type="ECO:0000259" key="6">
    <source>
        <dbReference type="PROSITE" id="PS50122"/>
    </source>
</evidence>
<dbReference type="PANTHER" id="PTHR42872:SF6">
    <property type="entry name" value="PROTEIN-GLUTAMATE METHYLESTERASE_PROTEIN-GLUTAMINE GLUTAMINASE"/>
    <property type="match status" value="1"/>
</dbReference>
<reference evidence="7 8" key="1">
    <citation type="submission" date="2019-06" db="EMBL/GenBank/DDBJ databases">
        <authorList>
            <person name="Srinivasan S."/>
        </authorList>
    </citation>
    <scope>NUCLEOTIDE SEQUENCE [LARGE SCALE GENOMIC DNA]</scope>
    <source>
        <strain evidence="7 8">17J68-5</strain>
    </source>
</reference>
<dbReference type="InterPro" id="IPR008248">
    <property type="entry name" value="CheB-like"/>
</dbReference>
<organism evidence="7 8">
    <name type="scientific">Hymenobacter jejuensis</name>
    <dbReference type="NCBI Taxonomy" id="2502781"/>
    <lineage>
        <taxon>Bacteria</taxon>
        <taxon>Pseudomonadati</taxon>
        <taxon>Bacteroidota</taxon>
        <taxon>Cytophagia</taxon>
        <taxon>Cytophagales</taxon>
        <taxon>Hymenobacteraceae</taxon>
        <taxon>Hymenobacter</taxon>
    </lineage>
</organism>
<feature type="active site" evidence="5">
    <location>
        <position position="286"/>
    </location>
</feature>
<dbReference type="SUPFAM" id="SSF52738">
    <property type="entry name" value="Methylesterase CheB, C-terminal domain"/>
    <property type="match status" value="1"/>
</dbReference>
<dbReference type="InterPro" id="IPR035909">
    <property type="entry name" value="CheB_C"/>
</dbReference>
<keyword evidence="1 5" id="KW-0145">Chemotaxis</keyword>
<dbReference type="AlphaFoldDB" id="A0A5B8A793"/>
<dbReference type="PANTHER" id="PTHR42872">
    <property type="entry name" value="PROTEIN-GLUTAMATE METHYLESTERASE/PROTEIN-GLUTAMINE GLUTAMINASE"/>
    <property type="match status" value="1"/>
</dbReference>
<dbReference type="CDD" id="cd16432">
    <property type="entry name" value="CheB_Rec"/>
    <property type="match status" value="1"/>
</dbReference>
<dbReference type="Pfam" id="PF01339">
    <property type="entry name" value="CheB_methylest"/>
    <property type="match status" value="1"/>
</dbReference>
<sequence>MPHLTSPFTILLGNLPVFVRLELTKLLRAQTDLQVTGVAGNATELVTMARRLRPGLVVIGEEQLLDLEQLARQYAVPVLIYSATTLLGGALREAARWHVYDVIKPLLPANDPGYSDWRRELLRKIRAAKPQLIAATQAVVARRAQVTALPNSIVLIGASTGGSAAVEALIRSFPASISCAVIIAVHLPAHFTLSLVERLSKVTTLPIAVAHTGTRLEAGKILVAPGGYNITVRPVSDSPWQAWETALTSEYVSGYDEPSINLLMQSAAATAGRKVLGVVLTGLGQDGTLGALSIRQHGGTVLAQNEATSAVFGMPKSVIEAGYANAVLPLSEIAEFIQRFSAALRLKRPLPISAPLHAA</sequence>
<protein>
    <recommendedName>
        <fullName evidence="3">protein-glutamate methylesterase</fullName>
        <ecNumber evidence="3">3.1.1.61</ecNumber>
    </recommendedName>
</protein>
<keyword evidence="2 5" id="KW-0378">Hydrolase</keyword>
<evidence type="ECO:0000256" key="3">
    <source>
        <dbReference type="ARBA" id="ARBA00039140"/>
    </source>
</evidence>
<evidence type="ECO:0000313" key="7">
    <source>
        <dbReference type="EMBL" id="QDA62322.1"/>
    </source>
</evidence>
<dbReference type="Gene3D" id="3.40.50.180">
    <property type="entry name" value="Methylesterase CheB, C-terminal domain"/>
    <property type="match status" value="1"/>
</dbReference>
<dbReference type="Proteomes" id="UP000305398">
    <property type="component" value="Chromosome"/>
</dbReference>
<dbReference type="GO" id="GO:0006935">
    <property type="term" value="P:chemotaxis"/>
    <property type="evidence" value="ECO:0007669"/>
    <property type="project" value="UniProtKB-UniRule"/>
</dbReference>
<dbReference type="PROSITE" id="PS50122">
    <property type="entry name" value="CHEB"/>
    <property type="match status" value="1"/>
</dbReference>
<name>A0A5B8A793_9BACT</name>
<dbReference type="GO" id="GO:0000156">
    <property type="term" value="F:phosphorelay response regulator activity"/>
    <property type="evidence" value="ECO:0007669"/>
    <property type="project" value="InterPro"/>
</dbReference>
<keyword evidence="8" id="KW-1185">Reference proteome</keyword>
<gene>
    <name evidence="7" type="ORF">FHG12_20445</name>
</gene>
<evidence type="ECO:0000256" key="1">
    <source>
        <dbReference type="ARBA" id="ARBA00022500"/>
    </source>
</evidence>
<feature type="active site" evidence="5">
    <location>
        <position position="159"/>
    </location>
</feature>
<evidence type="ECO:0000256" key="4">
    <source>
        <dbReference type="ARBA" id="ARBA00048267"/>
    </source>
</evidence>
<dbReference type="OrthoDB" id="1524092at2"/>
<accession>A0A5B8A793</accession>
<dbReference type="GO" id="GO:0005737">
    <property type="term" value="C:cytoplasm"/>
    <property type="evidence" value="ECO:0007669"/>
    <property type="project" value="InterPro"/>
</dbReference>
<evidence type="ECO:0000256" key="2">
    <source>
        <dbReference type="ARBA" id="ARBA00022801"/>
    </source>
</evidence>
<dbReference type="PIRSF" id="PIRSF000876">
    <property type="entry name" value="RR_chemtxs_CheB"/>
    <property type="match status" value="1"/>
</dbReference>